<proteinExistence type="predicted"/>
<keyword evidence="3" id="KW-1185">Reference proteome</keyword>
<keyword evidence="1" id="KW-0732">Signal</keyword>
<feature type="chain" id="PRO_5011713927" description="PA14 domain-containing protein" evidence="1">
    <location>
        <begin position="25"/>
        <end position="351"/>
    </location>
</feature>
<name>A0A1H4BLV4_9BACT</name>
<sequence>MRSIKSISLCILLLIMSYTSLSQKQTFDVVSFITPKGWQQQQNEGGLQLSVTDQKTGAYAIAIIMKATASTVSANENFSNDWNKLVKGAVQVNGGPTMELPVNDNGWDVISGSANYIDEGKIGAATLLTATSNGQTASVVLMTNTKQYQNDLAAFISSLELARLEQNKTGNTGAVPAGKAGKSSIIGLWCDNHLETSGYANGFPQYTAGYFRREYLFKEDGTYIFRLKNWSALMKEILFAYESGTYVVRGNQLTIIPKEGRGEWWSKRDNSNKLWGGRIRASDYKLEKTSYSFEIKYYSGSNEYSLILNPNKNTERDGTYSEQNRFSYTWRQTGESLIDNPPDFKTGFEIR</sequence>
<dbReference type="Proteomes" id="UP000199656">
    <property type="component" value="Unassembled WGS sequence"/>
</dbReference>
<evidence type="ECO:0008006" key="4">
    <source>
        <dbReference type="Google" id="ProtNLM"/>
    </source>
</evidence>
<dbReference type="OrthoDB" id="834854at2"/>
<feature type="signal peptide" evidence="1">
    <location>
        <begin position="1"/>
        <end position="24"/>
    </location>
</feature>
<gene>
    <name evidence="2" type="ORF">SAMN05660909_02154</name>
</gene>
<accession>A0A1H4BLV4</accession>
<reference evidence="3" key="1">
    <citation type="submission" date="2016-10" db="EMBL/GenBank/DDBJ databases">
        <authorList>
            <person name="Varghese N."/>
            <person name="Submissions S."/>
        </authorList>
    </citation>
    <scope>NUCLEOTIDE SEQUENCE [LARGE SCALE GENOMIC DNA]</scope>
    <source>
        <strain evidence="3">DSM 23920</strain>
    </source>
</reference>
<dbReference type="EMBL" id="FNRL01000008">
    <property type="protein sequence ID" value="SEA49111.1"/>
    <property type="molecule type" value="Genomic_DNA"/>
</dbReference>
<evidence type="ECO:0000256" key="1">
    <source>
        <dbReference type="SAM" id="SignalP"/>
    </source>
</evidence>
<organism evidence="2 3">
    <name type="scientific">Chitinophaga terrae</name>
    <name type="common">ex Kim and Jung 2007</name>
    <dbReference type="NCBI Taxonomy" id="408074"/>
    <lineage>
        <taxon>Bacteria</taxon>
        <taxon>Pseudomonadati</taxon>
        <taxon>Bacteroidota</taxon>
        <taxon>Chitinophagia</taxon>
        <taxon>Chitinophagales</taxon>
        <taxon>Chitinophagaceae</taxon>
        <taxon>Chitinophaga</taxon>
    </lineage>
</organism>
<evidence type="ECO:0000313" key="3">
    <source>
        <dbReference type="Proteomes" id="UP000199656"/>
    </source>
</evidence>
<dbReference type="RefSeq" id="WP_139170088.1">
    <property type="nucleotide sequence ID" value="NZ_BKAT01000011.1"/>
</dbReference>
<dbReference type="STRING" id="408074.SAMN05660909_02154"/>
<protein>
    <recommendedName>
        <fullName evidence="4">PA14 domain-containing protein</fullName>
    </recommendedName>
</protein>
<dbReference type="AlphaFoldDB" id="A0A1H4BLV4"/>
<evidence type="ECO:0000313" key="2">
    <source>
        <dbReference type="EMBL" id="SEA49111.1"/>
    </source>
</evidence>